<evidence type="ECO:0008006" key="3">
    <source>
        <dbReference type="Google" id="ProtNLM"/>
    </source>
</evidence>
<dbReference type="Proteomes" id="UP000033664">
    <property type="component" value="Unassembled WGS sequence"/>
</dbReference>
<evidence type="ECO:0000313" key="1">
    <source>
        <dbReference type="EMBL" id="KJY99696.1"/>
    </source>
</evidence>
<dbReference type="InterPro" id="IPR042038">
    <property type="entry name" value="MukE_N"/>
</dbReference>
<dbReference type="RefSeq" id="WP_045978370.1">
    <property type="nucleotide sequence ID" value="NZ_JXXY01000002.1"/>
</dbReference>
<gene>
    <name evidence="1" type="ORF">TW72_08565</name>
</gene>
<accession>A0A0F4PX98</accession>
<dbReference type="Gene3D" id="1.10.10.2250">
    <property type="match status" value="1"/>
</dbReference>
<evidence type="ECO:0000313" key="2">
    <source>
        <dbReference type="Proteomes" id="UP000033664"/>
    </source>
</evidence>
<reference evidence="1 2" key="1">
    <citation type="journal article" date="2015" name="BMC Genomics">
        <title>Genome mining reveals unlocked bioactive potential of marine Gram-negative bacteria.</title>
        <authorList>
            <person name="Machado H."/>
            <person name="Sonnenschein E.C."/>
            <person name="Melchiorsen J."/>
            <person name="Gram L."/>
        </authorList>
    </citation>
    <scope>NUCLEOTIDE SEQUENCE [LARGE SCALE GENOMIC DNA]</scope>
    <source>
        <strain evidence="1 2">S3137</strain>
    </source>
</reference>
<organism evidence="1 2">
    <name type="scientific">Pseudoalteromonas ruthenica</name>
    <dbReference type="NCBI Taxonomy" id="151081"/>
    <lineage>
        <taxon>Bacteria</taxon>
        <taxon>Pseudomonadati</taxon>
        <taxon>Pseudomonadota</taxon>
        <taxon>Gammaproteobacteria</taxon>
        <taxon>Alteromonadales</taxon>
        <taxon>Pseudoalteromonadaceae</taxon>
        <taxon>Pseudoalteromonas</taxon>
    </lineage>
</organism>
<dbReference type="InterPro" id="IPR053841">
    <property type="entry name" value="MksE"/>
</dbReference>
<dbReference type="EMBL" id="JXXZ01000007">
    <property type="protein sequence ID" value="KJY99696.1"/>
    <property type="molecule type" value="Genomic_DNA"/>
</dbReference>
<dbReference type="OrthoDB" id="5567958at2"/>
<dbReference type="Pfam" id="PF21980">
    <property type="entry name" value="MksE"/>
    <property type="match status" value="1"/>
</dbReference>
<dbReference type="PATRIC" id="fig|151081.8.peg.474"/>
<proteinExistence type="predicted"/>
<dbReference type="eggNOG" id="ENOG502ZADQ">
    <property type="taxonomic scope" value="Bacteria"/>
</dbReference>
<dbReference type="AlphaFoldDB" id="A0A0F4PX98"/>
<dbReference type="GeneID" id="58228542"/>
<keyword evidence="2" id="KW-1185">Reference proteome</keyword>
<comment type="caution">
    <text evidence="1">The sequence shown here is derived from an EMBL/GenBank/DDBJ whole genome shotgun (WGS) entry which is preliminary data.</text>
</comment>
<name>A0A0F4PX98_9GAMM</name>
<sequence length="182" mass="20974">MSQIDLSQLTQLHYINKKLVSGYHISEQDNLAWQELDQQRDQYELLFTALGHTLVHDARGFYYFAMDEGTANMGKISRAIALFIYTLIEHYANAGKDPMRALFDGEVDLELCQELVLHNKVLFDQLEIFSGTDLRKDVLIRMVRLGLCKEKDHAFRLLAPIHRYLDALLEVNSDALESAEEL</sequence>
<protein>
    <recommendedName>
        <fullName evidence="3">DUF4194 domain-containing protein</fullName>
    </recommendedName>
</protein>